<sequence>MEYKNMKNQEDQDDYDNNESPINGTVVIWGIASVAAAIFMITFNDSGMVLRAGFMAKFFAFVVGSILGFIGAMIGDAICRFARPDAVFTQGFSGLVFAKLFWILGPQLIGLVVGTLLGISLVLG</sequence>
<evidence type="ECO:0000313" key="4">
    <source>
        <dbReference type="Proteomes" id="UP000186599"/>
    </source>
</evidence>
<keyword evidence="1" id="KW-0472">Membrane</keyword>
<proteinExistence type="predicted"/>
<keyword evidence="1" id="KW-1133">Transmembrane helix</keyword>
<reference evidence="4 5" key="1">
    <citation type="submission" date="2016-10" db="EMBL/GenBank/DDBJ databases">
        <authorList>
            <person name="de Groot N.N."/>
        </authorList>
    </citation>
    <scope>NUCLEOTIDE SEQUENCE [LARGE SCALE GENOMIC DNA]</scope>
    <source>
        <strain evidence="3 4">CGMCC 1.9095</strain>
        <strain evidence="2 5">DSM 22558</strain>
    </source>
</reference>
<name>A0A031M7F5_9GAMM</name>
<protein>
    <submittedName>
        <fullName evidence="2">Uncharacterized protein</fullName>
    </submittedName>
</protein>
<dbReference type="EMBL" id="FOUA01000001">
    <property type="protein sequence ID" value="SFL81987.1"/>
    <property type="molecule type" value="Genomic_DNA"/>
</dbReference>
<keyword evidence="1" id="KW-0812">Transmembrane</keyword>
<feature type="transmembrane region" description="Helical" evidence="1">
    <location>
        <begin position="55"/>
        <end position="79"/>
    </location>
</feature>
<feature type="transmembrane region" description="Helical" evidence="1">
    <location>
        <begin position="21"/>
        <end position="43"/>
    </location>
</feature>
<evidence type="ECO:0000313" key="3">
    <source>
        <dbReference type="EMBL" id="SFL81987.1"/>
    </source>
</evidence>
<evidence type="ECO:0000313" key="5">
    <source>
        <dbReference type="Proteomes" id="UP000186904"/>
    </source>
</evidence>
<dbReference type="STRING" id="653930.SAMN05216589_0240"/>
<organism evidence="2 5">
    <name type="scientific">Halopseudomonas bauzanensis</name>
    <dbReference type="NCBI Taxonomy" id="653930"/>
    <lineage>
        <taxon>Bacteria</taxon>
        <taxon>Pseudomonadati</taxon>
        <taxon>Pseudomonadota</taxon>
        <taxon>Gammaproteobacteria</taxon>
        <taxon>Pseudomonadales</taxon>
        <taxon>Pseudomonadaceae</taxon>
        <taxon>Halopseudomonas</taxon>
    </lineage>
</organism>
<dbReference type="Proteomes" id="UP000186904">
    <property type="component" value="Unassembled WGS sequence"/>
</dbReference>
<accession>A0A031M7F5</accession>
<dbReference type="RefSeq" id="WP_218144695.1">
    <property type="nucleotide sequence ID" value="NZ_FOGN01000001.1"/>
</dbReference>
<keyword evidence="4" id="KW-1185">Reference proteome</keyword>
<evidence type="ECO:0000313" key="2">
    <source>
        <dbReference type="EMBL" id="SER33818.1"/>
    </source>
</evidence>
<dbReference type="Proteomes" id="UP000186599">
    <property type="component" value="Unassembled WGS sequence"/>
</dbReference>
<evidence type="ECO:0000256" key="1">
    <source>
        <dbReference type="SAM" id="Phobius"/>
    </source>
</evidence>
<feature type="transmembrane region" description="Helical" evidence="1">
    <location>
        <begin position="100"/>
        <end position="123"/>
    </location>
</feature>
<dbReference type="EMBL" id="FOGN01000001">
    <property type="protein sequence ID" value="SER33818.1"/>
    <property type="molecule type" value="Genomic_DNA"/>
</dbReference>
<gene>
    <name evidence="3" type="ORF">SAMN04487855_1384</name>
    <name evidence="2" type="ORF">SAMN05216589_0240</name>
</gene>
<dbReference type="AlphaFoldDB" id="A0A031M7F5"/>